<dbReference type="EC" id="1.2.1.38" evidence="7"/>
<organism evidence="10 11">
    <name type="scientific">Gordonia hirsuta DSM 44140 = NBRC 16056</name>
    <dbReference type="NCBI Taxonomy" id="1121927"/>
    <lineage>
        <taxon>Bacteria</taxon>
        <taxon>Bacillati</taxon>
        <taxon>Actinomycetota</taxon>
        <taxon>Actinomycetes</taxon>
        <taxon>Mycobacteriales</taxon>
        <taxon>Gordoniaceae</taxon>
        <taxon>Gordonia</taxon>
    </lineage>
</organism>
<comment type="similarity">
    <text evidence="7">Belongs to the NAGSA dehydrogenase family. Type 1 subfamily.</text>
</comment>
<evidence type="ECO:0000256" key="2">
    <source>
        <dbReference type="ARBA" id="ARBA00022571"/>
    </source>
</evidence>
<dbReference type="SUPFAM" id="SSF55347">
    <property type="entry name" value="Glyceraldehyde-3-phosphate dehydrogenase-like, C-terminal domain"/>
    <property type="match status" value="1"/>
</dbReference>
<dbReference type="PROSITE" id="PS01224">
    <property type="entry name" value="ARGC"/>
    <property type="match status" value="1"/>
</dbReference>
<comment type="function">
    <text evidence="7">Catalyzes the NADPH-dependent reduction of N-acetyl-5-glutamyl phosphate to yield N-acetyl-L-glutamate 5-semialdehyde.</text>
</comment>
<dbReference type="GO" id="GO:0051287">
    <property type="term" value="F:NAD binding"/>
    <property type="evidence" value="ECO:0007669"/>
    <property type="project" value="InterPro"/>
</dbReference>
<dbReference type="SUPFAM" id="SSF51735">
    <property type="entry name" value="NAD(P)-binding Rossmann-fold domains"/>
    <property type="match status" value="1"/>
</dbReference>
<dbReference type="GO" id="GO:0003942">
    <property type="term" value="F:N-acetyl-gamma-glutamyl-phosphate reductase activity"/>
    <property type="evidence" value="ECO:0007669"/>
    <property type="project" value="UniProtKB-UniRule"/>
</dbReference>
<dbReference type="PANTHER" id="PTHR32338">
    <property type="entry name" value="N-ACETYL-GAMMA-GLUTAMYL-PHOSPHATE REDUCTASE, CHLOROPLASTIC-RELATED-RELATED"/>
    <property type="match status" value="1"/>
</dbReference>
<keyword evidence="11" id="KW-1185">Reference proteome</keyword>
<dbReference type="GO" id="GO:0070401">
    <property type="term" value="F:NADP+ binding"/>
    <property type="evidence" value="ECO:0007669"/>
    <property type="project" value="InterPro"/>
</dbReference>
<dbReference type="InterPro" id="IPR058924">
    <property type="entry name" value="AGPR_dimerisation_dom"/>
</dbReference>
<dbReference type="Pfam" id="PF22698">
    <property type="entry name" value="Semialdhyde_dhC_1"/>
    <property type="match status" value="1"/>
</dbReference>
<dbReference type="GO" id="GO:0006526">
    <property type="term" value="P:L-arginine biosynthetic process"/>
    <property type="evidence" value="ECO:0007669"/>
    <property type="project" value="UniProtKB-UniRule"/>
</dbReference>
<dbReference type="InterPro" id="IPR023013">
    <property type="entry name" value="AGPR_AS"/>
</dbReference>
<protein>
    <recommendedName>
        <fullName evidence="7">N-acetyl-gamma-glutamyl-phosphate reductase</fullName>
        <shortName evidence="7">AGPR</shortName>
        <ecNumber evidence="7">1.2.1.38</ecNumber>
    </recommendedName>
    <alternativeName>
        <fullName evidence="7">N-acetyl-glutamate semialdehyde dehydrogenase</fullName>
        <shortName evidence="7">NAGSA dehydrogenase</shortName>
    </alternativeName>
</protein>
<dbReference type="EMBL" id="BANT01000002">
    <property type="protein sequence ID" value="GAC55985.1"/>
    <property type="molecule type" value="Genomic_DNA"/>
</dbReference>
<dbReference type="HAMAP" id="MF_00150">
    <property type="entry name" value="ArgC_type1"/>
    <property type="match status" value="1"/>
</dbReference>
<keyword evidence="2 7" id="KW-0055">Arginine biosynthesis</keyword>
<dbReference type="NCBIfam" id="TIGR01850">
    <property type="entry name" value="argC"/>
    <property type="match status" value="1"/>
</dbReference>
<reference evidence="10 11" key="1">
    <citation type="submission" date="2012-12" db="EMBL/GenBank/DDBJ databases">
        <title>Whole genome shotgun sequence of Gordonia hirsuta NBRC 16056.</title>
        <authorList>
            <person name="Isaki-Nakamura S."/>
            <person name="Hosoyama A."/>
            <person name="Tsuchikane K."/>
            <person name="Katsumata H."/>
            <person name="Baba S."/>
            <person name="Yamazaki S."/>
            <person name="Fujita N."/>
        </authorList>
    </citation>
    <scope>NUCLEOTIDE SEQUENCE [LARGE SCALE GENOMIC DNA]</scope>
    <source>
        <strain evidence="10 11">NBRC 16056</strain>
    </source>
</reference>
<evidence type="ECO:0000256" key="1">
    <source>
        <dbReference type="ARBA" id="ARBA00004862"/>
    </source>
</evidence>
<accession>L7L4D6</accession>
<dbReference type="InterPro" id="IPR000706">
    <property type="entry name" value="AGPR_type-1"/>
</dbReference>
<comment type="catalytic activity">
    <reaction evidence="6 7">
        <text>N-acetyl-L-glutamate 5-semialdehyde + phosphate + NADP(+) = N-acetyl-L-glutamyl 5-phosphate + NADPH + H(+)</text>
        <dbReference type="Rhea" id="RHEA:21588"/>
        <dbReference type="ChEBI" id="CHEBI:15378"/>
        <dbReference type="ChEBI" id="CHEBI:29123"/>
        <dbReference type="ChEBI" id="CHEBI:43474"/>
        <dbReference type="ChEBI" id="CHEBI:57783"/>
        <dbReference type="ChEBI" id="CHEBI:57936"/>
        <dbReference type="ChEBI" id="CHEBI:58349"/>
        <dbReference type="EC" id="1.2.1.38"/>
    </reaction>
</comment>
<dbReference type="FunFam" id="3.30.360.10:FF:000014">
    <property type="entry name" value="N-acetyl-gamma-glutamyl-phosphate reductase"/>
    <property type="match status" value="1"/>
</dbReference>
<dbReference type="SMART" id="SM00859">
    <property type="entry name" value="Semialdhyde_dh"/>
    <property type="match status" value="1"/>
</dbReference>
<evidence type="ECO:0000313" key="11">
    <source>
        <dbReference type="Proteomes" id="UP000053405"/>
    </source>
</evidence>
<evidence type="ECO:0000259" key="9">
    <source>
        <dbReference type="SMART" id="SM00859"/>
    </source>
</evidence>
<comment type="subcellular location">
    <subcellularLocation>
        <location evidence="7">Cytoplasm</location>
    </subcellularLocation>
</comment>
<dbReference type="InterPro" id="IPR050085">
    <property type="entry name" value="AGPR"/>
</dbReference>
<dbReference type="STRING" id="1121927.GOHSU_02_01300"/>
<dbReference type="Gene3D" id="3.30.360.10">
    <property type="entry name" value="Dihydrodipicolinate Reductase, domain 2"/>
    <property type="match status" value="1"/>
</dbReference>
<dbReference type="Pfam" id="PF01118">
    <property type="entry name" value="Semialdhyde_dh"/>
    <property type="match status" value="1"/>
</dbReference>
<evidence type="ECO:0000256" key="3">
    <source>
        <dbReference type="ARBA" id="ARBA00022605"/>
    </source>
</evidence>
<evidence type="ECO:0000256" key="8">
    <source>
        <dbReference type="PROSITE-ProRule" id="PRU10010"/>
    </source>
</evidence>
<dbReference type="CDD" id="cd24148">
    <property type="entry name" value="AGPR_1_actinobacAGPR_like"/>
    <property type="match status" value="1"/>
</dbReference>
<name>L7L4D6_9ACTN</name>
<dbReference type="InterPro" id="IPR036291">
    <property type="entry name" value="NAD(P)-bd_dom_sf"/>
</dbReference>
<dbReference type="GO" id="GO:0005737">
    <property type="term" value="C:cytoplasm"/>
    <property type="evidence" value="ECO:0007669"/>
    <property type="project" value="UniProtKB-SubCell"/>
</dbReference>
<dbReference type="PANTHER" id="PTHR32338:SF10">
    <property type="entry name" value="N-ACETYL-GAMMA-GLUTAMYL-PHOSPHATE REDUCTASE, CHLOROPLASTIC-RELATED"/>
    <property type="match status" value="1"/>
</dbReference>
<dbReference type="Proteomes" id="UP000053405">
    <property type="component" value="Unassembled WGS sequence"/>
</dbReference>
<dbReference type="AlphaFoldDB" id="L7L4D6"/>
<dbReference type="InterPro" id="IPR000534">
    <property type="entry name" value="Semialdehyde_DH_NAD-bd"/>
</dbReference>
<dbReference type="Gene3D" id="3.40.50.720">
    <property type="entry name" value="NAD(P)-binding Rossmann-like Domain"/>
    <property type="match status" value="1"/>
</dbReference>
<gene>
    <name evidence="7 10" type="primary">argC</name>
    <name evidence="10" type="ORF">GOHSU_02_01300</name>
</gene>
<comment type="caution">
    <text evidence="10">The sequence shown here is derived from an EMBL/GenBank/DDBJ whole genome shotgun (WGS) entry which is preliminary data.</text>
</comment>
<keyword evidence="5 7" id="KW-0560">Oxidoreductase</keyword>
<evidence type="ECO:0000256" key="5">
    <source>
        <dbReference type="ARBA" id="ARBA00023002"/>
    </source>
</evidence>
<evidence type="ECO:0000256" key="6">
    <source>
        <dbReference type="ARBA" id="ARBA00050557"/>
    </source>
</evidence>
<feature type="active site" evidence="7 8">
    <location>
        <position position="156"/>
    </location>
</feature>
<dbReference type="CDD" id="cd23934">
    <property type="entry name" value="AGPR_1_C"/>
    <property type="match status" value="1"/>
</dbReference>
<dbReference type="UniPathway" id="UPA00068">
    <property type="reaction ID" value="UER00108"/>
</dbReference>
<keyword evidence="7" id="KW-0963">Cytoplasm</keyword>
<feature type="domain" description="Semialdehyde dehydrogenase NAD-binding" evidence="9">
    <location>
        <begin position="9"/>
        <end position="146"/>
    </location>
</feature>
<keyword evidence="4 7" id="KW-0521">NADP</keyword>
<evidence type="ECO:0000313" key="10">
    <source>
        <dbReference type="EMBL" id="GAC55985.1"/>
    </source>
</evidence>
<proteinExistence type="inferred from homology"/>
<evidence type="ECO:0000256" key="4">
    <source>
        <dbReference type="ARBA" id="ARBA00022857"/>
    </source>
</evidence>
<dbReference type="eggNOG" id="COG0002">
    <property type="taxonomic scope" value="Bacteria"/>
</dbReference>
<evidence type="ECO:0000256" key="7">
    <source>
        <dbReference type="HAMAP-Rule" id="MF_00150"/>
    </source>
</evidence>
<keyword evidence="3 7" id="KW-0028">Amino-acid biosynthesis</keyword>
<comment type="pathway">
    <text evidence="1 7">Amino-acid biosynthesis; L-arginine biosynthesis; N(2)-acetyl-L-ornithine from L-glutamate: step 3/4.</text>
</comment>
<sequence>MHNDCMTVRIAVAGASGYAGGEILRLLCGHPRLASGELEIGALTAGGNAGTRLGEHHKNLLPLADRVLAETTPETLAGHDVVFLGLPHGQSAQIANALPPSTLIIDCGADFRLQDGHEWDRYYGGEHAGTWPYGMPELLKNRAELAGASRIAVPGCYPTVSILSIAPAIAAGLVEPRVQVVALSGASGAGRAPKANLLAAEVLGSARAYGVGGVHRHTPEIIQALSALAGQPVEVAFTPILVPMARGILATVTAPTSAPLETIREAYAQAYADEPFLHLLPDGQFPETGAVVGSNAIQVGLAVDERAGLLTAIGAVDNLTKGTGGAAVQSMNLALGWGEIEGLTTVGVAP</sequence>